<dbReference type="PROSITE" id="PS00138">
    <property type="entry name" value="SUBTILASE_SER"/>
    <property type="match status" value="1"/>
</dbReference>
<keyword evidence="7 9" id="KW-0720">Serine protease</keyword>
<feature type="region of interest" description="Disordered" evidence="11">
    <location>
        <begin position="220"/>
        <end position="263"/>
    </location>
</feature>
<dbReference type="EMBL" id="CP018145">
    <property type="protein sequence ID" value="ASJ56486.1"/>
    <property type="molecule type" value="Genomic_DNA"/>
</dbReference>
<feature type="domain" description="Inhibitor I9" evidence="15">
    <location>
        <begin position="96"/>
        <end position="159"/>
    </location>
</feature>
<comment type="similarity">
    <text evidence="1 9 10">Belongs to the peptidase S8 family.</text>
</comment>
<evidence type="ECO:0000313" key="18">
    <source>
        <dbReference type="Proteomes" id="UP000197781"/>
    </source>
</evidence>
<dbReference type="InterPro" id="IPR046450">
    <property type="entry name" value="PA_dom_sf"/>
</dbReference>
<dbReference type="InterPro" id="IPR023828">
    <property type="entry name" value="Peptidase_S8_Ser-AS"/>
</dbReference>
<dbReference type="Gene3D" id="3.50.30.30">
    <property type="match status" value="1"/>
</dbReference>
<dbReference type="GO" id="GO:0016020">
    <property type="term" value="C:membrane"/>
    <property type="evidence" value="ECO:0007669"/>
    <property type="project" value="InterPro"/>
</dbReference>
<evidence type="ECO:0000256" key="2">
    <source>
        <dbReference type="ARBA" id="ARBA00022512"/>
    </source>
</evidence>
<protein>
    <submittedName>
        <fullName evidence="17">Peptidase</fullName>
    </submittedName>
</protein>
<evidence type="ECO:0000256" key="10">
    <source>
        <dbReference type="RuleBase" id="RU003355"/>
    </source>
</evidence>
<keyword evidence="4 9" id="KW-0645">Protease</keyword>
<dbReference type="InterPro" id="IPR037045">
    <property type="entry name" value="S8pro/Inhibitor_I9_sf"/>
</dbReference>
<dbReference type="Pfam" id="PF05922">
    <property type="entry name" value="Inhibitor_I9"/>
    <property type="match status" value="1"/>
</dbReference>
<accession>A0A220MN16</accession>
<feature type="domain" description="Peptidase S8/S53" evidence="13">
    <location>
        <begin position="194"/>
        <end position="637"/>
    </location>
</feature>
<dbReference type="Proteomes" id="UP000197781">
    <property type="component" value="Chromosome"/>
</dbReference>
<sequence>MKKMRTLASLTLAASLMLSGLPYNALAAAEFSERDWEIVNEYTNAEVELGSEISKISPLLNTNSSKNVSVIIELQSEPSITAKHSEGSEFSVRSLRAKVEDEQASFIDEAKDNKVKLKVKRKFEHVFNGMEVTVSADELEELAELPQVKRIYQNTYYELPEIDAVSEKASSTKWDQAPLQQIGVLDMWKEGLTGKGLKVGVIDTGVDYKHPDLKDAYKGGYDSFDNDKDPYEEAPIPVEDDRDGKGYEGSSHGTHVSGTIVGRAKNRTSDVQVKGVAYGADLYVYRVLGRGGGSSAQVIDGIEKAVKDGMDVINLSLGAAMEKNSDSPDAIAVNNAVLSGVITVVSGGNSADDERGRHFYTAGSPSGARLPITVAAVDSPTVQYDGSATSSFGANYEFPVMAWQVRKDNFASIIGTKPLPVVYANLGSRSDFEKVNVKGKVALVSRGTLGFTEKIENARKAGAVAIVVFNGNDADGDGVADLDIRDREGYVNTILGDQIEAIPTFDMKGLEGRTLAKELLADPEKAKTLTFTFSGNYPSTNDPGDRIAGFSSRGPIMGDDYSIKPNLAAPGVAVLSSYPSWSKLIPNAKYDKAYARLNGTSMAAPHVSGLALLLKQAHPDWTPADIKAALANTSKPLYSPDGTLYDVYSQGAGRVNGYAASKTPAVLTTVEQLTILGEDFEPKTIPYYADNVSFSLLKAGSNTVTKTLQLKNLSKKEVSYEAEVIMHPSVTTDPYKPGSKTPDVDDIDVEISDDSISAKKGDETTFELNLTVDSDAKDGVYEGEVLLKGEKGNPDLRLPFAVHVGDKREDTNFGFDNLKLSDTTITPDGDGNEDSFTLEAELQAKDVNQISVEAWDMDDKYVGTLASVFNNYALIAPGPITFSNLDGTYYDGSQVAKKLDPGKYKLKLVGRVVDQSKPKGEQIVKEYEAWKSFMIKASDKNAVLSKVVEEAEEQFEFEVANTTELDQPVLALPEESDDVTYQVTKSSDEAFIDDEGILKELPAEGEETVTLYVTITSKEDESVTRTVKVDVTLEAVVE</sequence>
<gene>
    <name evidence="17" type="ORF">BP422_24730</name>
</gene>
<proteinExistence type="inferred from homology"/>
<dbReference type="Gene3D" id="2.60.40.1710">
    <property type="entry name" value="Subtilisin-like superfamily"/>
    <property type="match status" value="1"/>
</dbReference>
<dbReference type="InterPro" id="IPR050131">
    <property type="entry name" value="Peptidase_S8_subtilisin-like"/>
</dbReference>
<dbReference type="InterPro" id="IPR015500">
    <property type="entry name" value="Peptidase_S8_subtilisin-rel"/>
</dbReference>
<dbReference type="PANTHER" id="PTHR43806:SF65">
    <property type="entry name" value="SERINE PROTEASE APRX"/>
    <property type="match status" value="1"/>
</dbReference>
<dbReference type="InterPro" id="IPR023827">
    <property type="entry name" value="Peptidase_S8_Asp-AS"/>
</dbReference>
<dbReference type="GO" id="GO:0006508">
    <property type="term" value="P:proteolysis"/>
    <property type="evidence" value="ECO:0007669"/>
    <property type="project" value="UniProtKB-KW"/>
</dbReference>
<evidence type="ECO:0000256" key="11">
    <source>
        <dbReference type="SAM" id="MobiDB-lite"/>
    </source>
</evidence>
<evidence type="ECO:0000256" key="5">
    <source>
        <dbReference type="ARBA" id="ARBA00022729"/>
    </source>
</evidence>
<feature type="active site" description="Charge relay system" evidence="8 9">
    <location>
        <position position="203"/>
    </location>
</feature>
<reference evidence="17 18" key="1">
    <citation type="submission" date="2016-11" db="EMBL/GenBank/DDBJ databases">
        <authorList>
            <person name="Jaros S."/>
            <person name="Januszkiewicz K."/>
            <person name="Wedrychowicz H."/>
        </authorList>
    </citation>
    <scope>NUCLEOTIDE SEQUENCE [LARGE SCALE GENOMIC DNA]</scope>
    <source>
        <strain evidence="17 18">NF2</strain>
    </source>
</reference>
<evidence type="ECO:0000259" key="14">
    <source>
        <dbReference type="Pfam" id="PF02225"/>
    </source>
</evidence>
<evidence type="ECO:0000256" key="8">
    <source>
        <dbReference type="PIRSR" id="PIRSR615500-1"/>
    </source>
</evidence>
<dbReference type="InterPro" id="IPR010435">
    <property type="entry name" value="C5a/SBT2-like_Fn3"/>
</dbReference>
<dbReference type="CDD" id="cd02133">
    <property type="entry name" value="PA_C5a_like"/>
    <property type="match status" value="1"/>
</dbReference>
<dbReference type="Pfam" id="PF02225">
    <property type="entry name" value="PA"/>
    <property type="match status" value="1"/>
</dbReference>
<dbReference type="SUPFAM" id="SSF52025">
    <property type="entry name" value="PA domain"/>
    <property type="match status" value="1"/>
</dbReference>
<evidence type="ECO:0000256" key="6">
    <source>
        <dbReference type="ARBA" id="ARBA00022801"/>
    </source>
</evidence>
<dbReference type="PROSITE" id="PS00136">
    <property type="entry name" value="SUBTILASE_ASP"/>
    <property type="match status" value="1"/>
</dbReference>
<dbReference type="InterPro" id="IPR010259">
    <property type="entry name" value="S8pro/Inhibitor_I9"/>
</dbReference>
<dbReference type="RefSeq" id="WP_088910061.1">
    <property type="nucleotide sequence ID" value="NZ_CP018145.1"/>
</dbReference>
<dbReference type="InterPro" id="IPR022398">
    <property type="entry name" value="Peptidase_S8_His-AS"/>
</dbReference>
<dbReference type="PROSITE" id="PS51892">
    <property type="entry name" value="SUBTILASE"/>
    <property type="match status" value="1"/>
</dbReference>
<dbReference type="InterPro" id="IPR036852">
    <property type="entry name" value="Peptidase_S8/S53_dom_sf"/>
</dbReference>
<dbReference type="PRINTS" id="PR00723">
    <property type="entry name" value="SUBTILISIN"/>
</dbReference>
<evidence type="ECO:0000256" key="1">
    <source>
        <dbReference type="ARBA" id="ARBA00011073"/>
    </source>
</evidence>
<dbReference type="InterPro" id="IPR000209">
    <property type="entry name" value="Peptidase_S8/S53_dom"/>
</dbReference>
<evidence type="ECO:0000259" key="13">
    <source>
        <dbReference type="Pfam" id="PF00082"/>
    </source>
</evidence>
<organism evidence="17 18">
    <name type="scientific">Brevibacillus formosus</name>
    <dbReference type="NCBI Taxonomy" id="54913"/>
    <lineage>
        <taxon>Bacteria</taxon>
        <taxon>Bacillati</taxon>
        <taxon>Bacillota</taxon>
        <taxon>Bacilli</taxon>
        <taxon>Bacillales</taxon>
        <taxon>Paenibacillaceae</taxon>
        <taxon>Brevibacillus</taxon>
    </lineage>
</organism>
<evidence type="ECO:0000256" key="4">
    <source>
        <dbReference type="ARBA" id="ARBA00022670"/>
    </source>
</evidence>
<evidence type="ECO:0000256" key="3">
    <source>
        <dbReference type="ARBA" id="ARBA00022525"/>
    </source>
</evidence>
<dbReference type="KEGG" id="bfm:BP422_24730"/>
<evidence type="ECO:0000256" key="12">
    <source>
        <dbReference type="SAM" id="SignalP"/>
    </source>
</evidence>
<dbReference type="AlphaFoldDB" id="A0A220MN16"/>
<feature type="domain" description="PA" evidence="14">
    <location>
        <begin position="420"/>
        <end position="476"/>
    </location>
</feature>
<dbReference type="PROSITE" id="PS00137">
    <property type="entry name" value="SUBTILASE_HIS"/>
    <property type="match status" value="1"/>
</dbReference>
<dbReference type="Pfam" id="PF00082">
    <property type="entry name" value="Peptidase_S8"/>
    <property type="match status" value="1"/>
</dbReference>
<feature type="signal peptide" evidence="12">
    <location>
        <begin position="1"/>
        <end position="27"/>
    </location>
</feature>
<dbReference type="InterPro" id="IPR034213">
    <property type="entry name" value="S8_Vpr-like"/>
</dbReference>
<dbReference type="InterPro" id="IPR003137">
    <property type="entry name" value="PA_domain"/>
</dbReference>
<dbReference type="SUPFAM" id="SSF52743">
    <property type="entry name" value="Subtilisin-like"/>
    <property type="match status" value="1"/>
</dbReference>
<keyword evidence="3" id="KW-0964">Secreted</keyword>
<evidence type="ECO:0000313" key="17">
    <source>
        <dbReference type="EMBL" id="ASJ56486.1"/>
    </source>
</evidence>
<feature type="active site" description="Charge relay system" evidence="8 9">
    <location>
        <position position="601"/>
    </location>
</feature>
<feature type="domain" description="C5a peptidase/Subtilisin-like protease SBT2-like Fn3-like" evidence="16">
    <location>
        <begin position="700"/>
        <end position="800"/>
    </location>
</feature>
<evidence type="ECO:0000256" key="7">
    <source>
        <dbReference type="ARBA" id="ARBA00022825"/>
    </source>
</evidence>
<keyword evidence="5 12" id="KW-0732">Signal</keyword>
<name>A0A220MN16_9BACL</name>
<dbReference type="Gene3D" id="3.30.70.80">
    <property type="entry name" value="Peptidase S8 propeptide/proteinase inhibitor I9"/>
    <property type="match status" value="1"/>
</dbReference>
<feature type="active site" description="Charge relay system" evidence="8 9">
    <location>
        <position position="252"/>
    </location>
</feature>
<feature type="chain" id="PRO_5013075511" evidence="12">
    <location>
        <begin position="28"/>
        <end position="1038"/>
    </location>
</feature>
<dbReference type="Gene3D" id="3.40.50.200">
    <property type="entry name" value="Peptidase S8/S53 domain"/>
    <property type="match status" value="1"/>
</dbReference>
<evidence type="ECO:0000259" key="15">
    <source>
        <dbReference type="Pfam" id="PF05922"/>
    </source>
</evidence>
<dbReference type="GO" id="GO:0004252">
    <property type="term" value="F:serine-type endopeptidase activity"/>
    <property type="evidence" value="ECO:0007669"/>
    <property type="project" value="UniProtKB-UniRule"/>
</dbReference>
<evidence type="ECO:0000256" key="9">
    <source>
        <dbReference type="PROSITE-ProRule" id="PRU01240"/>
    </source>
</evidence>
<keyword evidence="6 9" id="KW-0378">Hydrolase</keyword>
<evidence type="ECO:0000259" key="16">
    <source>
        <dbReference type="Pfam" id="PF06280"/>
    </source>
</evidence>
<dbReference type="PANTHER" id="PTHR43806">
    <property type="entry name" value="PEPTIDASE S8"/>
    <property type="match status" value="1"/>
</dbReference>
<dbReference type="Pfam" id="PF06280">
    <property type="entry name" value="fn3_5"/>
    <property type="match status" value="1"/>
</dbReference>
<dbReference type="CDD" id="cd07474">
    <property type="entry name" value="Peptidases_S8_subtilisin_Vpr-like"/>
    <property type="match status" value="1"/>
</dbReference>
<keyword evidence="2" id="KW-0134">Cell wall</keyword>